<feature type="signal peptide" evidence="2">
    <location>
        <begin position="1"/>
        <end position="18"/>
    </location>
</feature>
<gene>
    <name evidence="3" type="ORF">PRELSG_1110300</name>
</gene>
<evidence type="ECO:0000313" key="3">
    <source>
        <dbReference type="EMBL" id="CRH00756.1"/>
    </source>
</evidence>
<dbReference type="EMBL" id="LN835306">
    <property type="protein sequence ID" value="CRH00756.1"/>
    <property type="molecule type" value="Genomic_DNA"/>
</dbReference>
<protein>
    <submittedName>
        <fullName evidence="3">Uncharacterized protein</fullName>
    </submittedName>
</protein>
<name>A0A1J1H7J7_PLARL</name>
<sequence>MLCLRRIIFLNFLFITATHELNNFKPLNNLLTLITNEIFSHEHITKLKDRYMVVFNCPFNSKKKKTTFPCVKRILLKDSKKLFNIWSNNLPKIHRNKKLEKEKVYTEAEHIMIKYGMNKKLNYFDLSSFNTYCSFYKLYVNDIFFNINKRIFNYLKTKEKRYFIKTDHLNSDPLEEESYIYIIGDKKEKFQREKYKIHNIVSKINYFYVIFMNKILYHTFYSVFTNNKHYILYKNEIIYPFKIPKDDNLLKSTDINYELYDFYLIEICHSLNGITYRQNINGVLKKLSNIYFNMELVPYNFQLAPVFYHIVFIITFSLIITYFFYKIFLKYKNYI</sequence>
<evidence type="ECO:0000256" key="2">
    <source>
        <dbReference type="SAM" id="SignalP"/>
    </source>
</evidence>
<feature type="transmembrane region" description="Helical" evidence="1">
    <location>
        <begin position="306"/>
        <end position="325"/>
    </location>
</feature>
<keyword evidence="1" id="KW-0472">Membrane</keyword>
<keyword evidence="1" id="KW-1133">Transmembrane helix</keyword>
<dbReference type="GeneID" id="39736879"/>
<reference evidence="3 4" key="1">
    <citation type="submission" date="2015-04" db="EMBL/GenBank/DDBJ databases">
        <authorList>
            <consortium name="Pathogen Informatics"/>
        </authorList>
    </citation>
    <scope>NUCLEOTIDE SEQUENCE [LARGE SCALE GENOMIC DNA]</scope>
    <source>
        <strain evidence="3 4">SGS1</strain>
    </source>
</reference>
<organism evidence="3 4">
    <name type="scientific">Plasmodium relictum</name>
    <dbReference type="NCBI Taxonomy" id="85471"/>
    <lineage>
        <taxon>Eukaryota</taxon>
        <taxon>Sar</taxon>
        <taxon>Alveolata</taxon>
        <taxon>Apicomplexa</taxon>
        <taxon>Aconoidasida</taxon>
        <taxon>Haemosporida</taxon>
        <taxon>Plasmodiidae</taxon>
        <taxon>Plasmodium</taxon>
        <taxon>Plasmodium (Haemamoeba)</taxon>
    </lineage>
</organism>
<keyword evidence="2" id="KW-0732">Signal</keyword>
<proteinExistence type="predicted"/>
<dbReference type="KEGG" id="prel:PRELSG_1110300"/>
<dbReference type="Proteomes" id="UP000220158">
    <property type="component" value="Chromosome 11"/>
</dbReference>
<keyword evidence="1" id="KW-0812">Transmembrane</keyword>
<accession>A0A1J1H7J7</accession>
<dbReference type="OrthoDB" id="374723at2759"/>
<evidence type="ECO:0000313" key="4">
    <source>
        <dbReference type="Proteomes" id="UP000220158"/>
    </source>
</evidence>
<keyword evidence="4" id="KW-1185">Reference proteome</keyword>
<dbReference type="AlphaFoldDB" id="A0A1J1H7J7"/>
<dbReference type="RefSeq" id="XP_028533759.1">
    <property type="nucleotide sequence ID" value="XM_028677362.1"/>
</dbReference>
<evidence type="ECO:0000256" key="1">
    <source>
        <dbReference type="SAM" id="Phobius"/>
    </source>
</evidence>
<feature type="chain" id="PRO_5013244198" evidence="2">
    <location>
        <begin position="19"/>
        <end position="335"/>
    </location>
</feature>
<dbReference type="OMA" id="SFYKLYV"/>
<dbReference type="VEuPathDB" id="PlasmoDB:PRELSG_1110300"/>